<dbReference type="SMART" id="SM00717">
    <property type="entry name" value="SANT"/>
    <property type="match status" value="3"/>
</dbReference>
<dbReference type="PROSITE" id="PS50090">
    <property type="entry name" value="MYB_LIKE"/>
    <property type="match status" value="1"/>
</dbReference>
<name>A0A8E2F7T5_9PEZI</name>
<dbReference type="GO" id="GO:0000981">
    <property type="term" value="F:DNA-binding transcription factor activity, RNA polymerase II-specific"/>
    <property type="evidence" value="ECO:0007669"/>
    <property type="project" value="TreeGrafter"/>
</dbReference>
<gene>
    <name evidence="2" type="ORF">AOQ84DRAFT_386520</name>
</gene>
<organism evidence="2 3">
    <name type="scientific">Glonium stellatum</name>
    <dbReference type="NCBI Taxonomy" id="574774"/>
    <lineage>
        <taxon>Eukaryota</taxon>
        <taxon>Fungi</taxon>
        <taxon>Dikarya</taxon>
        <taxon>Ascomycota</taxon>
        <taxon>Pezizomycotina</taxon>
        <taxon>Dothideomycetes</taxon>
        <taxon>Pleosporomycetidae</taxon>
        <taxon>Gloniales</taxon>
        <taxon>Gloniaceae</taxon>
        <taxon>Glonium</taxon>
    </lineage>
</organism>
<dbReference type="InterPro" id="IPR009057">
    <property type="entry name" value="Homeodomain-like_sf"/>
</dbReference>
<keyword evidence="3" id="KW-1185">Reference proteome</keyword>
<dbReference type="AlphaFoldDB" id="A0A8E2F7T5"/>
<sequence>MHFDQSLRQCDPLPSFSTITKSIDLDDEVHFADIPDESRATSPASSEGFTYNSQSRATSADYPLNINQLSSLKTTQTCNPTSPHTNNEPLASSYKSWSFEQQFELINTTFEDGDGWVSISSKLNTPISNCKQKYRSLFLNAGASGKWTNEEKAIIYFLRQDRFLFINIARWVPHSPAQISEMYLILLNNTWDLSQPYNLDIEFWRISPIFVANKALWEPQSQIWTPREDRILMELGHQVSLAVLSWDDVAKALSGRTPGACQRHYSYILRAKEPAWTVEEVNLLVELRNKKFLSWRVIEGYFPNRHHRLIKEFYENSELGSRA</sequence>
<proteinExistence type="predicted"/>
<reference evidence="2 3" key="1">
    <citation type="journal article" date="2016" name="Nat. Commun.">
        <title>Ectomycorrhizal ecology is imprinted in the genome of the dominant symbiotic fungus Cenococcum geophilum.</title>
        <authorList>
            <consortium name="DOE Joint Genome Institute"/>
            <person name="Peter M."/>
            <person name="Kohler A."/>
            <person name="Ohm R.A."/>
            <person name="Kuo A."/>
            <person name="Krutzmann J."/>
            <person name="Morin E."/>
            <person name="Arend M."/>
            <person name="Barry K.W."/>
            <person name="Binder M."/>
            <person name="Choi C."/>
            <person name="Clum A."/>
            <person name="Copeland A."/>
            <person name="Grisel N."/>
            <person name="Haridas S."/>
            <person name="Kipfer T."/>
            <person name="LaButti K."/>
            <person name="Lindquist E."/>
            <person name="Lipzen A."/>
            <person name="Maire R."/>
            <person name="Meier B."/>
            <person name="Mihaltcheva S."/>
            <person name="Molinier V."/>
            <person name="Murat C."/>
            <person name="Poggeler S."/>
            <person name="Quandt C.A."/>
            <person name="Sperisen C."/>
            <person name="Tritt A."/>
            <person name="Tisserant E."/>
            <person name="Crous P.W."/>
            <person name="Henrissat B."/>
            <person name="Nehls U."/>
            <person name="Egli S."/>
            <person name="Spatafora J.W."/>
            <person name="Grigoriev I.V."/>
            <person name="Martin F.M."/>
        </authorList>
    </citation>
    <scope>NUCLEOTIDE SEQUENCE [LARGE SCALE GENOMIC DNA]</scope>
    <source>
        <strain evidence="2 3">CBS 207.34</strain>
    </source>
</reference>
<evidence type="ECO:0000259" key="1">
    <source>
        <dbReference type="PROSITE" id="PS50090"/>
    </source>
</evidence>
<dbReference type="CDD" id="cd00167">
    <property type="entry name" value="SANT"/>
    <property type="match status" value="1"/>
</dbReference>
<dbReference type="Proteomes" id="UP000250140">
    <property type="component" value="Unassembled WGS sequence"/>
</dbReference>
<dbReference type="SUPFAM" id="SSF46689">
    <property type="entry name" value="Homeodomain-like"/>
    <property type="match status" value="1"/>
</dbReference>
<evidence type="ECO:0000313" key="3">
    <source>
        <dbReference type="Proteomes" id="UP000250140"/>
    </source>
</evidence>
<dbReference type="InterPro" id="IPR001005">
    <property type="entry name" value="SANT/Myb"/>
</dbReference>
<accession>A0A8E2F7T5</accession>
<evidence type="ECO:0000313" key="2">
    <source>
        <dbReference type="EMBL" id="OCL11873.1"/>
    </source>
</evidence>
<dbReference type="Pfam" id="PF13921">
    <property type="entry name" value="Myb_DNA-bind_6"/>
    <property type="match status" value="1"/>
</dbReference>
<dbReference type="GO" id="GO:0000978">
    <property type="term" value="F:RNA polymerase II cis-regulatory region sequence-specific DNA binding"/>
    <property type="evidence" value="ECO:0007669"/>
    <property type="project" value="TreeGrafter"/>
</dbReference>
<feature type="domain" description="Myb-like" evidence="1">
    <location>
        <begin position="224"/>
        <end position="269"/>
    </location>
</feature>
<dbReference type="Gene3D" id="1.10.10.60">
    <property type="entry name" value="Homeodomain-like"/>
    <property type="match status" value="1"/>
</dbReference>
<dbReference type="PANTHER" id="PTHR45614">
    <property type="entry name" value="MYB PROTEIN-RELATED"/>
    <property type="match status" value="1"/>
</dbReference>
<dbReference type="OrthoDB" id="288030at2759"/>
<dbReference type="InterPro" id="IPR050560">
    <property type="entry name" value="MYB_TF"/>
</dbReference>
<dbReference type="EMBL" id="KV748968">
    <property type="protein sequence ID" value="OCL11873.1"/>
    <property type="molecule type" value="Genomic_DNA"/>
</dbReference>
<protein>
    <recommendedName>
        <fullName evidence="1">Myb-like domain-containing protein</fullName>
    </recommendedName>
</protein>
<dbReference type="GO" id="GO:0005634">
    <property type="term" value="C:nucleus"/>
    <property type="evidence" value="ECO:0007669"/>
    <property type="project" value="TreeGrafter"/>
</dbReference>